<keyword evidence="14 17" id="KW-0534">Nitrate assimilation</keyword>
<dbReference type="GO" id="GO:0006790">
    <property type="term" value="P:sulfur compound metabolic process"/>
    <property type="evidence" value="ECO:0007669"/>
    <property type="project" value="TreeGrafter"/>
</dbReference>
<dbReference type="PROSITE" id="PS51384">
    <property type="entry name" value="FAD_FR"/>
    <property type="match status" value="1"/>
</dbReference>
<dbReference type="InterPro" id="IPR036374">
    <property type="entry name" value="OxRdtase_Mopterin-bd_sf"/>
</dbReference>
<comment type="function">
    <text evidence="3 17">Nitrate reductase is a key enzyme involved in the first step of nitrate assimilation in plants, fungi and bacteria.</text>
</comment>
<dbReference type="SUPFAM" id="SSF81296">
    <property type="entry name" value="E set domains"/>
    <property type="match status" value="1"/>
</dbReference>
<feature type="domain" description="Cytochrome b5 heme-binding" evidence="20">
    <location>
        <begin position="519"/>
        <end position="594"/>
    </location>
</feature>
<dbReference type="InterPro" id="IPR000572">
    <property type="entry name" value="OxRdtase_Mopterin-bd_dom"/>
</dbReference>
<dbReference type="GO" id="GO:0050464">
    <property type="term" value="F:nitrate reductase (NADPH) activity"/>
    <property type="evidence" value="ECO:0007669"/>
    <property type="project" value="UniProtKB-EC"/>
</dbReference>
<feature type="domain" description="FAD-binding FR-type" evidence="21">
    <location>
        <begin position="622"/>
        <end position="733"/>
    </location>
</feature>
<evidence type="ECO:0000256" key="3">
    <source>
        <dbReference type="ARBA" id="ARBA00003838"/>
    </source>
</evidence>
<dbReference type="InterPro" id="IPR001199">
    <property type="entry name" value="Cyt_B5-like_heme/steroid-bd"/>
</dbReference>
<evidence type="ECO:0000256" key="15">
    <source>
        <dbReference type="ARBA" id="ARBA00023157"/>
    </source>
</evidence>
<dbReference type="GO" id="GO:0008482">
    <property type="term" value="F:sulfite oxidase activity"/>
    <property type="evidence" value="ECO:0007669"/>
    <property type="project" value="TreeGrafter"/>
</dbReference>
<dbReference type="GO" id="GO:0042128">
    <property type="term" value="P:nitrate assimilation"/>
    <property type="evidence" value="ECO:0007669"/>
    <property type="project" value="UniProtKB-KW"/>
</dbReference>
<evidence type="ECO:0000256" key="6">
    <source>
        <dbReference type="ARBA" id="ARBA00022505"/>
    </source>
</evidence>
<dbReference type="InterPro" id="IPR001433">
    <property type="entry name" value="OxRdtase_FAD/NAD-bd"/>
</dbReference>
<dbReference type="PRINTS" id="PR00363">
    <property type="entry name" value="CYTOCHROMEB5"/>
</dbReference>
<keyword evidence="10" id="KW-0274">FAD</keyword>
<dbReference type="Pfam" id="PF00174">
    <property type="entry name" value="Oxidored_molyb"/>
    <property type="match status" value="1"/>
</dbReference>
<comment type="similarity">
    <text evidence="4 17">Belongs to the nitrate reductase family.</text>
</comment>
<dbReference type="InterPro" id="IPR022407">
    <property type="entry name" value="OxRdtase_Mopterin_BS"/>
</dbReference>
<dbReference type="SUPFAM" id="SSF63380">
    <property type="entry name" value="Riboflavin synthase domain-like"/>
    <property type="match status" value="1"/>
</dbReference>
<evidence type="ECO:0000256" key="19">
    <source>
        <dbReference type="SAM" id="MobiDB-lite"/>
    </source>
</evidence>
<evidence type="ECO:0000259" key="21">
    <source>
        <dbReference type="PROSITE" id="PS51384"/>
    </source>
</evidence>
<dbReference type="Pfam" id="PF00173">
    <property type="entry name" value="Cyt-b5"/>
    <property type="match status" value="1"/>
</dbReference>
<dbReference type="FunFam" id="3.10.120.10:FF:000016">
    <property type="entry name" value="Nitrate reductase"/>
    <property type="match status" value="1"/>
</dbReference>
<name>A0AA39WZE3_9PEZI</name>
<dbReference type="GO" id="GO:0006809">
    <property type="term" value="P:nitric oxide biosynthetic process"/>
    <property type="evidence" value="ECO:0007669"/>
    <property type="project" value="InterPro"/>
</dbReference>
<dbReference type="CDD" id="cd06183">
    <property type="entry name" value="cyt_b5_reduct_like"/>
    <property type="match status" value="1"/>
</dbReference>
<keyword evidence="23" id="KW-1185">Reference proteome</keyword>
<dbReference type="Gene3D" id="2.60.40.650">
    <property type="match status" value="1"/>
</dbReference>
<comment type="catalytic activity">
    <reaction evidence="16">
        <text>nitrite + NADP(+) + H2O = nitrate + NADPH + H(+)</text>
        <dbReference type="Rhea" id="RHEA:19061"/>
        <dbReference type="ChEBI" id="CHEBI:15377"/>
        <dbReference type="ChEBI" id="CHEBI:15378"/>
        <dbReference type="ChEBI" id="CHEBI:16301"/>
        <dbReference type="ChEBI" id="CHEBI:17632"/>
        <dbReference type="ChEBI" id="CHEBI:57783"/>
        <dbReference type="ChEBI" id="CHEBI:58349"/>
        <dbReference type="EC" id="1.7.1.3"/>
    </reaction>
</comment>
<sequence length="879" mass="98156">MAVEPPQKNLVSVHLPPSPPETIYGESSTPALVEFPLPPPRKPVQVLDADKKTPDAHVPRDPRLIRLTGVHPFNVEAPLSDLYNEGFLTSPELFYVRNHGAVPEVRDEEIPDWEFTVEGLVEKPLRITLKELLSDYDNVTYPITLVCAGNRRKEQNVVRKTQGFSWGAAGVSTALWTGVVMGDVLRRARPLRKAKYVCMEGADRLPNGYYGTSVKLNWALDPNRGMLLAHKMNGEMLTPDHGRPLRCVIPGQIGGRSVKWLKKLIVTDAPSDNWYHIYDNRVLPTMVSPDDAANDPNWWKDERYAIYDLSTNSAVAYPAHDERLSVSGASGGPETYSVKGYAYAGGGRRVTRVEVSLDQGKTWRLANINYAEDRYREALPQDLFGGRLDVDWRESCFCWCFWDIDVAVDELKLAGDVVVRAMDESMNVQPRDMYWSVLGMMNNPWYRIVVHRESDGDVLRFEHPTQPALMPGGWMERVKKAGGDLSNGFWGERIGGGEETEAPVVEKVAEIKMTNDKIERLISIDEFRKHDTETEPWFVVNGEVYDGTGFLQGHPGGAQSIVSAAALDATDEFMAIHSETAKAMMPHYHIGTLDDAAKRILSEGEAPSEAPTEPRPVFLDPRAWTRATLHSKKTVSWDTRIFTFQLEHPDQLLGLPTGQHLMLRLRDPVTREAIIRAYTPISQTSQRGTVDVLVKLYLDTKERKGGKMTTALDALPLGHPVDAKGPVGKFEYLGRGRCSVNGVERSVKRFVMVCGGSGITPIFQVLRAVMLDADDHTRCTVLDGNRLVEDILCKADLDAFAAMSGKEEKCRLVYTLTQAEEGWEGRRGRIAGPLLEEYAPVGEVEGDSLVLLCGPEALEKSAHRALNEIGWRDEDLLFF</sequence>
<evidence type="ECO:0000256" key="4">
    <source>
        <dbReference type="ARBA" id="ARBA00006253"/>
    </source>
</evidence>
<dbReference type="Pfam" id="PF00970">
    <property type="entry name" value="FAD_binding_6"/>
    <property type="match status" value="1"/>
</dbReference>
<dbReference type="InterPro" id="IPR012137">
    <property type="entry name" value="Nitr_rd_NADH"/>
</dbReference>
<keyword evidence="9 18" id="KW-0479">Metal-binding</keyword>
<dbReference type="AlphaFoldDB" id="A0AA39WZE3"/>
<comment type="subunit">
    <text evidence="5">Homodimer.</text>
</comment>
<reference evidence="22" key="1">
    <citation type="submission" date="2023-06" db="EMBL/GenBank/DDBJ databases">
        <title>Multi-omics analyses reveal the molecular pathogenesis toolkit of Lasiodiplodia hormozganensis, a cross-kingdom pathogen.</title>
        <authorList>
            <person name="Felix C."/>
            <person name="Meneses R."/>
            <person name="Goncalves M.F.M."/>
            <person name="Tilleman L."/>
            <person name="Duarte A.S."/>
            <person name="Jorrin-Novo J.V."/>
            <person name="Van De Peer Y."/>
            <person name="Deforce D."/>
            <person name="Van Nieuwerburgh F."/>
            <person name="Esteves A.C."/>
            <person name="Alves A."/>
        </authorList>
    </citation>
    <scope>NUCLEOTIDE SEQUENCE</scope>
    <source>
        <strain evidence="22">CBS 339.90</strain>
    </source>
</reference>
<dbReference type="InterPro" id="IPR008333">
    <property type="entry name" value="Cbr1-like_FAD-bd_dom"/>
</dbReference>
<proteinExistence type="inferred from homology"/>
<dbReference type="FunFam" id="2.60.40.650:FF:000001">
    <property type="entry name" value="Nitrate reductase"/>
    <property type="match status" value="1"/>
</dbReference>
<evidence type="ECO:0000256" key="13">
    <source>
        <dbReference type="ARBA" id="ARBA00023004"/>
    </source>
</evidence>
<evidence type="ECO:0000256" key="16">
    <source>
        <dbReference type="ARBA" id="ARBA00049155"/>
    </source>
</evidence>
<dbReference type="PROSITE" id="PS00191">
    <property type="entry name" value="CYTOCHROME_B5_1"/>
    <property type="match status" value="1"/>
</dbReference>
<dbReference type="PRINTS" id="PR00371">
    <property type="entry name" value="FPNCR"/>
</dbReference>
<evidence type="ECO:0000256" key="14">
    <source>
        <dbReference type="ARBA" id="ARBA00023063"/>
    </source>
</evidence>
<comment type="cofactor">
    <cofactor evidence="2">
        <name>FAD</name>
        <dbReference type="ChEBI" id="CHEBI:57692"/>
    </cofactor>
</comment>
<dbReference type="SUPFAM" id="SSF55856">
    <property type="entry name" value="Cytochrome b5-like heme/steroid binding domain"/>
    <property type="match status" value="1"/>
</dbReference>
<dbReference type="FunFam" id="3.90.420.10:FF:000005">
    <property type="entry name" value="Nitrate reductase"/>
    <property type="match status" value="1"/>
</dbReference>
<organism evidence="22 23">
    <name type="scientific">Lasiodiplodia hormozganensis</name>
    <dbReference type="NCBI Taxonomy" id="869390"/>
    <lineage>
        <taxon>Eukaryota</taxon>
        <taxon>Fungi</taxon>
        <taxon>Dikarya</taxon>
        <taxon>Ascomycota</taxon>
        <taxon>Pezizomycotina</taxon>
        <taxon>Dothideomycetes</taxon>
        <taxon>Dothideomycetes incertae sedis</taxon>
        <taxon>Botryosphaeriales</taxon>
        <taxon>Botryosphaeriaceae</taxon>
        <taxon>Lasiodiplodia</taxon>
    </lineage>
</organism>
<dbReference type="Proteomes" id="UP001175001">
    <property type="component" value="Unassembled WGS sequence"/>
</dbReference>
<evidence type="ECO:0000256" key="10">
    <source>
        <dbReference type="ARBA" id="ARBA00022827"/>
    </source>
</evidence>
<feature type="region of interest" description="Disordered" evidence="19">
    <location>
        <begin position="1"/>
        <end position="26"/>
    </location>
</feature>
<evidence type="ECO:0000256" key="12">
    <source>
        <dbReference type="ARBA" id="ARBA00023002"/>
    </source>
</evidence>
<dbReference type="InterPro" id="IPR018506">
    <property type="entry name" value="Cyt_B5_heme-BS"/>
</dbReference>
<keyword evidence="7" id="KW-0349">Heme</keyword>
<dbReference type="Gene3D" id="2.40.30.10">
    <property type="entry name" value="Translation factors"/>
    <property type="match status" value="1"/>
</dbReference>
<dbReference type="Gene3D" id="3.90.420.10">
    <property type="entry name" value="Oxidoreductase, molybdopterin-binding domain"/>
    <property type="match status" value="1"/>
</dbReference>
<dbReference type="InterPro" id="IPR039261">
    <property type="entry name" value="FNR_nucleotide-bd"/>
</dbReference>
<gene>
    <name evidence="22" type="primary">NIAD</name>
    <name evidence="22" type="ORF">DIS24_g11209</name>
</gene>
<evidence type="ECO:0000256" key="5">
    <source>
        <dbReference type="ARBA" id="ARBA00011738"/>
    </source>
</evidence>
<dbReference type="PANTHER" id="PTHR19372:SF7">
    <property type="entry name" value="SULFITE OXIDASE, MITOCHONDRIAL"/>
    <property type="match status" value="1"/>
</dbReference>
<comment type="cofactor">
    <cofactor evidence="18">
        <name>Mo-molybdopterin</name>
        <dbReference type="ChEBI" id="CHEBI:71302"/>
    </cofactor>
    <text evidence="18">Binds 1 Mo-molybdopterin (Mo-MPT) cofactor per subunit.</text>
</comment>
<dbReference type="GO" id="GO:0043546">
    <property type="term" value="F:molybdopterin cofactor binding"/>
    <property type="evidence" value="ECO:0007669"/>
    <property type="project" value="InterPro"/>
</dbReference>
<dbReference type="InterPro" id="IPR036400">
    <property type="entry name" value="Cyt_B5-like_heme/steroid_sf"/>
</dbReference>
<evidence type="ECO:0000256" key="11">
    <source>
        <dbReference type="ARBA" id="ARBA00022857"/>
    </source>
</evidence>
<keyword evidence="8" id="KW-0285">Flavoprotein</keyword>
<keyword evidence="11" id="KW-0521">NADP</keyword>
<dbReference type="EMBL" id="JAUJDW010000149">
    <property type="protein sequence ID" value="KAK0624452.1"/>
    <property type="molecule type" value="Genomic_DNA"/>
</dbReference>
<dbReference type="SMART" id="SM01117">
    <property type="entry name" value="Cyt-b5"/>
    <property type="match status" value="1"/>
</dbReference>
<evidence type="ECO:0000256" key="17">
    <source>
        <dbReference type="PIRNR" id="PIRNR000233"/>
    </source>
</evidence>
<protein>
    <recommendedName>
        <fullName evidence="17">Nitrate reductase</fullName>
    </recommendedName>
</protein>
<evidence type="ECO:0000259" key="20">
    <source>
        <dbReference type="PROSITE" id="PS50255"/>
    </source>
</evidence>
<comment type="cofactor">
    <cofactor evidence="1">
        <name>heme</name>
        <dbReference type="ChEBI" id="CHEBI:30413"/>
    </cofactor>
</comment>
<evidence type="ECO:0000256" key="18">
    <source>
        <dbReference type="PIRSR" id="PIRSR000233-1"/>
    </source>
</evidence>
<dbReference type="InterPro" id="IPR017927">
    <property type="entry name" value="FAD-bd_FR_type"/>
</dbReference>
<evidence type="ECO:0000313" key="23">
    <source>
        <dbReference type="Proteomes" id="UP001175001"/>
    </source>
</evidence>
<dbReference type="InterPro" id="IPR008335">
    <property type="entry name" value="Mopterin_OxRdtase_euk"/>
</dbReference>
<keyword evidence="12" id="KW-0560">Oxidoreductase</keyword>
<dbReference type="SUPFAM" id="SSF52343">
    <property type="entry name" value="Ferredoxin reductase-like, C-terminal NADP-linked domain"/>
    <property type="match status" value="1"/>
</dbReference>
<accession>A0AA39WZE3</accession>
<dbReference type="GO" id="GO:0030151">
    <property type="term" value="F:molybdenum ion binding"/>
    <property type="evidence" value="ECO:0007669"/>
    <property type="project" value="InterPro"/>
</dbReference>
<dbReference type="InterPro" id="IPR017938">
    <property type="entry name" value="Riboflavin_synthase-like_b-brl"/>
</dbReference>
<dbReference type="PRINTS" id="PR00407">
    <property type="entry name" value="EUMOPTERIN"/>
</dbReference>
<dbReference type="Pfam" id="PF00175">
    <property type="entry name" value="NAD_binding_1"/>
    <property type="match status" value="1"/>
</dbReference>
<keyword evidence="15" id="KW-1015">Disulfide bond</keyword>
<dbReference type="PROSITE" id="PS50255">
    <property type="entry name" value="CYTOCHROME_B5_2"/>
    <property type="match status" value="1"/>
</dbReference>
<dbReference type="GO" id="GO:0020037">
    <property type="term" value="F:heme binding"/>
    <property type="evidence" value="ECO:0007669"/>
    <property type="project" value="InterPro"/>
</dbReference>
<evidence type="ECO:0000256" key="2">
    <source>
        <dbReference type="ARBA" id="ARBA00001974"/>
    </source>
</evidence>
<keyword evidence="13" id="KW-0408">Iron</keyword>
<evidence type="ECO:0000256" key="8">
    <source>
        <dbReference type="ARBA" id="ARBA00022630"/>
    </source>
</evidence>
<dbReference type="Gene3D" id="3.40.50.80">
    <property type="entry name" value="Nucleotide-binding domain of ferredoxin-NADP reductase (FNR) module"/>
    <property type="match status" value="1"/>
</dbReference>
<dbReference type="Gene3D" id="3.10.120.10">
    <property type="entry name" value="Cytochrome b5-like heme/steroid binding domain"/>
    <property type="match status" value="1"/>
</dbReference>
<dbReference type="InterPro" id="IPR014756">
    <property type="entry name" value="Ig_E-set"/>
</dbReference>
<dbReference type="PANTHER" id="PTHR19372">
    <property type="entry name" value="SULFITE REDUCTASE"/>
    <property type="match status" value="1"/>
</dbReference>
<evidence type="ECO:0000256" key="7">
    <source>
        <dbReference type="ARBA" id="ARBA00022617"/>
    </source>
</evidence>
<dbReference type="PIRSF" id="PIRSF000233">
    <property type="entry name" value="Nitr_rd_NADH"/>
    <property type="match status" value="1"/>
</dbReference>
<dbReference type="FunFam" id="2.40.30.10:FF:000021">
    <property type="entry name" value="NADH-cytochrome b5 reductase"/>
    <property type="match status" value="1"/>
</dbReference>
<keyword evidence="6 18" id="KW-0500">Molybdenum</keyword>
<comment type="caution">
    <text evidence="22">The sequence shown here is derived from an EMBL/GenBank/DDBJ whole genome shotgun (WGS) entry which is preliminary data.</text>
</comment>
<dbReference type="InterPro" id="IPR001709">
    <property type="entry name" value="Flavoprot_Pyr_Nucl_cyt_Rdtase"/>
</dbReference>
<evidence type="ECO:0000256" key="9">
    <source>
        <dbReference type="ARBA" id="ARBA00022723"/>
    </source>
</evidence>
<evidence type="ECO:0000256" key="1">
    <source>
        <dbReference type="ARBA" id="ARBA00001971"/>
    </source>
</evidence>
<dbReference type="SUPFAM" id="SSF56524">
    <property type="entry name" value="Oxidoreductase molybdopterin-binding domain"/>
    <property type="match status" value="1"/>
</dbReference>
<evidence type="ECO:0000313" key="22">
    <source>
        <dbReference type="EMBL" id="KAK0624452.1"/>
    </source>
</evidence>
<dbReference type="InterPro" id="IPR005066">
    <property type="entry name" value="MoCF_OxRdtse_dimer"/>
</dbReference>
<dbReference type="Pfam" id="PF03404">
    <property type="entry name" value="Mo-co_dimer"/>
    <property type="match status" value="1"/>
</dbReference>
<dbReference type="PRINTS" id="PR00406">
    <property type="entry name" value="CYTB5RDTASE"/>
</dbReference>
<feature type="binding site" evidence="18">
    <location>
        <position position="147"/>
    </location>
    <ligand>
        <name>Mo-molybdopterin</name>
        <dbReference type="ChEBI" id="CHEBI:71302"/>
    </ligand>
    <ligandPart>
        <name>Mo</name>
        <dbReference type="ChEBI" id="CHEBI:28685"/>
    </ligandPart>
</feature>
<dbReference type="PROSITE" id="PS00559">
    <property type="entry name" value="MOLYBDOPTERIN_EUK"/>
    <property type="match status" value="1"/>
</dbReference>